<sequence length="170" mass="19006">YTLRNSGSWGLRLENGSFNGAIGQLDRNEADLALACLRPTYDSFGVIPFSPLIHPIEVAILAARKTRFLKTPFALVNGFSLEVWLLLILATLALAVGMSLVHRLFIQPSGFMKLLDFYVFQLFGNTWNECTSQPPPFNTLRIVWMSWLLAVTMILMNAFAGNLKVALEIN</sequence>
<dbReference type="PANTHER" id="PTHR42643">
    <property type="entry name" value="IONOTROPIC RECEPTOR 20A-RELATED"/>
    <property type="match status" value="1"/>
</dbReference>
<evidence type="ECO:0000256" key="7">
    <source>
        <dbReference type="ARBA" id="ARBA00023180"/>
    </source>
</evidence>
<dbReference type="SUPFAM" id="SSF53850">
    <property type="entry name" value="Periplasmic binding protein-like II"/>
    <property type="match status" value="1"/>
</dbReference>
<evidence type="ECO:0000256" key="1">
    <source>
        <dbReference type="ARBA" id="ARBA00004651"/>
    </source>
</evidence>
<organism evidence="9 10">
    <name type="scientific">Tropilaelaps mercedesae</name>
    <dbReference type="NCBI Taxonomy" id="418985"/>
    <lineage>
        <taxon>Eukaryota</taxon>
        <taxon>Metazoa</taxon>
        <taxon>Ecdysozoa</taxon>
        <taxon>Arthropoda</taxon>
        <taxon>Chelicerata</taxon>
        <taxon>Arachnida</taxon>
        <taxon>Acari</taxon>
        <taxon>Parasitiformes</taxon>
        <taxon>Mesostigmata</taxon>
        <taxon>Gamasina</taxon>
        <taxon>Dermanyssoidea</taxon>
        <taxon>Laelapidae</taxon>
        <taxon>Tropilaelaps</taxon>
    </lineage>
</organism>
<evidence type="ECO:0000256" key="8">
    <source>
        <dbReference type="SAM" id="Phobius"/>
    </source>
</evidence>
<evidence type="ECO:0000256" key="2">
    <source>
        <dbReference type="ARBA" id="ARBA00022475"/>
    </source>
</evidence>
<proteinExistence type="predicted"/>
<dbReference type="PANTHER" id="PTHR42643:SF38">
    <property type="entry name" value="IONOTROPIC RECEPTOR 100A"/>
    <property type="match status" value="1"/>
</dbReference>
<feature type="transmembrane region" description="Helical" evidence="8">
    <location>
        <begin position="142"/>
        <end position="160"/>
    </location>
</feature>
<evidence type="ECO:0000256" key="3">
    <source>
        <dbReference type="ARBA" id="ARBA00022692"/>
    </source>
</evidence>
<dbReference type="AlphaFoldDB" id="A0A1V9WZC5"/>
<dbReference type="OrthoDB" id="6485082at2759"/>
<keyword evidence="3 8" id="KW-0812">Transmembrane</keyword>
<reference evidence="9 10" key="1">
    <citation type="journal article" date="2017" name="Gigascience">
        <title>Draft genome of the honey bee ectoparasitic mite, Tropilaelaps mercedesae, is shaped by the parasitic life history.</title>
        <authorList>
            <person name="Dong X."/>
            <person name="Armstrong S.D."/>
            <person name="Xia D."/>
            <person name="Makepeace B.L."/>
            <person name="Darby A.C."/>
            <person name="Kadowaki T."/>
        </authorList>
    </citation>
    <scope>NUCLEOTIDE SEQUENCE [LARGE SCALE GENOMIC DNA]</scope>
    <source>
        <strain evidence="9">Wuxi-XJTLU</strain>
    </source>
</reference>
<keyword evidence="7" id="KW-0325">Glycoprotein</keyword>
<keyword evidence="2" id="KW-1003">Cell membrane</keyword>
<dbReference type="Proteomes" id="UP000192247">
    <property type="component" value="Unassembled WGS sequence"/>
</dbReference>
<feature type="non-terminal residue" evidence="9">
    <location>
        <position position="1"/>
    </location>
</feature>
<comment type="subcellular location">
    <subcellularLocation>
        <location evidence="1">Cell membrane</location>
        <topology evidence="1">Multi-pass membrane protein</topology>
    </subcellularLocation>
</comment>
<dbReference type="GO" id="GO:0005886">
    <property type="term" value="C:plasma membrane"/>
    <property type="evidence" value="ECO:0007669"/>
    <property type="project" value="UniProtKB-SubCell"/>
</dbReference>
<dbReference type="EMBL" id="MNPL01031529">
    <property type="protein sequence ID" value="OQR66645.1"/>
    <property type="molecule type" value="Genomic_DNA"/>
</dbReference>
<dbReference type="Gene3D" id="3.40.190.10">
    <property type="entry name" value="Periplasmic binding protein-like II"/>
    <property type="match status" value="1"/>
</dbReference>
<protein>
    <submittedName>
        <fullName evidence="9">Glutamate receptor delta-2 subunit-like</fullName>
    </submittedName>
</protein>
<evidence type="ECO:0000313" key="9">
    <source>
        <dbReference type="EMBL" id="OQR66645.1"/>
    </source>
</evidence>
<keyword evidence="10" id="KW-1185">Reference proteome</keyword>
<dbReference type="InParanoid" id="A0A1V9WZC5"/>
<evidence type="ECO:0000256" key="6">
    <source>
        <dbReference type="ARBA" id="ARBA00023170"/>
    </source>
</evidence>
<feature type="transmembrane region" description="Helical" evidence="8">
    <location>
        <begin position="83"/>
        <end position="106"/>
    </location>
</feature>
<name>A0A1V9WZC5_9ACAR</name>
<evidence type="ECO:0000256" key="4">
    <source>
        <dbReference type="ARBA" id="ARBA00022989"/>
    </source>
</evidence>
<gene>
    <name evidence="9" type="ORF">BIW11_14015</name>
</gene>
<dbReference type="InterPro" id="IPR052192">
    <property type="entry name" value="Insect_Ionotropic_Sensory_Rcpt"/>
</dbReference>
<evidence type="ECO:0000256" key="5">
    <source>
        <dbReference type="ARBA" id="ARBA00023136"/>
    </source>
</evidence>
<keyword evidence="4 8" id="KW-1133">Transmembrane helix</keyword>
<keyword evidence="6 9" id="KW-0675">Receptor</keyword>
<comment type="caution">
    <text evidence="9">The sequence shown here is derived from an EMBL/GenBank/DDBJ whole genome shotgun (WGS) entry which is preliminary data.</text>
</comment>
<accession>A0A1V9WZC5</accession>
<evidence type="ECO:0000313" key="10">
    <source>
        <dbReference type="Proteomes" id="UP000192247"/>
    </source>
</evidence>
<keyword evidence="5 8" id="KW-0472">Membrane</keyword>